<name>A0A0F7FX72_9ACTN</name>
<evidence type="ECO:0000256" key="2">
    <source>
        <dbReference type="SAM" id="Phobius"/>
    </source>
</evidence>
<sequence>MASDADVTEKSEQTGPADGAPVAEAQAPPKRPKLKTARDMVLSMAVITAVSFGLYLFAPGGDAGADPVKPISYEAEADLAARAAPYALLAPEGLPDDWRATSVRYRATDPFGATWKLGFVDPDNEYAGLVQANGDPAPFVADATQGAEDTGETVSVGGEEWAWYEGTRYDALVLEGAEVTTVVTGTAPRAQLTELAGSLRVRSAGQ</sequence>
<reference evidence="3" key="1">
    <citation type="submission" date="2019-08" db="EMBL/GenBank/DDBJ databases">
        <title>Complete genome sequence of a mangrove-derived Streptomyces xiamenensis.</title>
        <authorList>
            <person name="Xu J."/>
        </authorList>
    </citation>
    <scope>NUCLEOTIDE SEQUENCE</scope>
    <source>
        <strain evidence="3">318</strain>
    </source>
</reference>
<dbReference type="InterPro" id="IPR025339">
    <property type="entry name" value="DUF4245"/>
</dbReference>
<evidence type="ECO:0000313" key="4">
    <source>
        <dbReference type="Proteomes" id="UP000034034"/>
    </source>
</evidence>
<keyword evidence="2" id="KW-1133">Transmembrane helix</keyword>
<gene>
    <name evidence="3" type="ORF">SXIM_36640</name>
</gene>
<dbReference type="STRING" id="408015.SXIM_36640"/>
<keyword evidence="2" id="KW-0812">Transmembrane</keyword>
<dbReference type="HOGENOM" id="CLU_095244_2_0_11"/>
<feature type="transmembrane region" description="Helical" evidence="2">
    <location>
        <begin position="40"/>
        <end position="58"/>
    </location>
</feature>
<feature type="region of interest" description="Disordered" evidence="1">
    <location>
        <begin position="1"/>
        <end position="34"/>
    </location>
</feature>
<dbReference type="Proteomes" id="UP000034034">
    <property type="component" value="Chromosome"/>
</dbReference>
<organism evidence="3 4">
    <name type="scientific">Streptomyces xiamenensis</name>
    <dbReference type="NCBI Taxonomy" id="408015"/>
    <lineage>
        <taxon>Bacteria</taxon>
        <taxon>Bacillati</taxon>
        <taxon>Actinomycetota</taxon>
        <taxon>Actinomycetes</taxon>
        <taxon>Kitasatosporales</taxon>
        <taxon>Streptomycetaceae</taxon>
        <taxon>Streptomyces</taxon>
    </lineage>
</organism>
<keyword evidence="4" id="KW-1185">Reference proteome</keyword>
<keyword evidence="2" id="KW-0472">Membrane</keyword>
<dbReference type="EMBL" id="CP009922">
    <property type="protein sequence ID" value="AKG45048.1"/>
    <property type="molecule type" value="Genomic_DNA"/>
</dbReference>
<dbReference type="AlphaFoldDB" id="A0A0F7FX72"/>
<dbReference type="KEGG" id="sxi:SXIM_36640"/>
<proteinExistence type="predicted"/>
<dbReference type="Pfam" id="PF14030">
    <property type="entry name" value="DUF4245"/>
    <property type="match status" value="1"/>
</dbReference>
<protein>
    <submittedName>
        <fullName evidence="3">Secreted protein</fullName>
    </submittedName>
</protein>
<accession>A0A0F7FX72</accession>
<evidence type="ECO:0000313" key="3">
    <source>
        <dbReference type="EMBL" id="AKG45048.1"/>
    </source>
</evidence>
<dbReference type="RefSeq" id="WP_234306976.1">
    <property type="nucleotide sequence ID" value="NZ_CP009922.3"/>
</dbReference>
<evidence type="ECO:0000256" key="1">
    <source>
        <dbReference type="SAM" id="MobiDB-lite"/>
    </source>
</evidence>
<dbReference type="PATRIC" id="fig|408015.6.peg.3712"/>